<accession>A0AA43ZE50</accession>
<evidence type="ECO:0000313" key="2">
    <source>
        <dbReference type="Proteomes" id="UP001155840"/>
    </source>
</evidence>
<reference evidence="1" key="1">
    <citation type="submission" date="2020-03" db="EMBL/GenBank/DDBJ databases">
        <title>Ferranicluibacter endophyticum gen. nov., sp. nov., a new genus isolated from Rubus ulmifolius Schott. stem.</title>
        <authorList>
            <person name="Roca-Couso R."/>
            <person name="Flores-Felix J.D."/>
            <person name="Igual J.M."/>
            <person name="Rivas R."/>
        </authorList>
    </citation>
    <scope>NUCLEOTIDE SEQUENCE</scope>
    <source>
        <strain evidence="1">CRRU44</strain>
    </source>
</reference>
<protein>
    <recommendedName>
        <fullName evidence="3">Uracil-DNA glycosylase-like domain-containing protein</fullName>
    </recommendedName>
</protein>
<evidence type="ECO:0008006" key="3">
    <source>
        <dbReference type="Google" id="ProtNLM"/>
    </source>
</evidence>
<dbReference type="RefSeq" id="WP_167127776.1">
    <property type="nucleotide sequence ID" value="NZ_JAANCM010000002.1"/>
</dbReference>
<dbReference type="Proteomes" id="UP001155840">
    <property type="component" value="Unassembled WGS sequence"/>
</dbReference>
<organism evidence="1 2">
    <name type="scientific">Ferranicluibacter rubi</name>
    <dbReference type="NCBI Taxonomy" id="2715133"/>
    <lineage>
        <taxon>Bacteria</taxon>
        <taxon>Pseudomonadati</taxon>
        <taxon>Pseudomonadota</taxon>
        <taxon>Alphaproteobacteria</taxon>
        <taxon>Hyphomicrobiales</taxon>
        <taxon>Rhizobiaceae</taxon>
        <taxon>Ferranicluibacter</taxon>
    </lineage>
</organism>
<name>A0AA43ZE50_9HYPH</name>
<gene>
    <name evidence="1" type="ORF">G8E10_06025</name>
</gene>
<evidence type="ECO:0000313" key="1">
    <source>
        <dbReference type="EMBL" id="NHT75308.1"/>
    </source>
</evidence>
<sequence length="195" mass="21751">MSTSSLKQFEQDLRNVIGGATKVRPFVCSGSPFEASIFLVGYNPATEMGKDFWSFWSETRGFDKEAWIEEYIRERQTKPLKPGKSFRPTISPTRRNIEGFIKAAFPAAVLETNIFAVASETKPELALTNRDTTPFRYLVRTIRPKVIVAHGKDACEVVSQLETGAHVIAVKHLSRGWSKEAIARLGVEASAAWMA</sequence>
<proteinExistence type="predicted"/>
<dbReference type="AlphaFoldDB" id="A0AA43ZE50"/>
<comment type="caution">
    <text evidence="1">The sequence shown here is derived from an EMBL/GenBank/DDBJ whole genome shotgun (WGS) entry which is preliminary data.</text>
</comment>
<dbReference type="EMBL" id="JAANCM010000002">
    <property type="protein sequence ID" value="NHT75308.1"/>
    <property type="molecule type" value="Genomic_DNA"/>
</dbReference>
<keyword evidence="2" id="KW-1185">Reference proteome</keyword>